<reference evidence="3" key="1">
    <citation type="submission" date="2018-02" db="EMBL/GenBank/DDBJ databases">
        <authorList>
            <person name="Cohen D.B."/>
            <person name="Kent A.D."/>
        </authorList>
    </citation>
    <scope>NUCLEOTIDE SEQUENCE</scope>
</reference>
<dbReference type="SUPFAM" id="SSF81383">
    <property type="entry name" value="F-box domain"/>
    <property type="match status" value="1"/>
</dbReference>
<dbReference type="Pfam" id="PF07734">
    <property type="entry name" value="FBA_1"/>
    <property type="match status" value="1"/>
</dbReference>
<dbReference type="PANTHER" id="PTHR35546">
    <property type="entry name" value="F-BOX PROTEIN INTERACTION DOMAIN PROTEIN-RELATED"/>
    <property type="match status" value="1"/>
</dbReference>
<dbReference type="InterPro" id="IPR036047">
    <property type="entry name" value="F-box-like_dom_sf"/>
</dbReference>
<name>A0A2N9GCW1_FAGSY</name>
<dbReference type="EMBL" id="OIVN01001768">
    <property type="protein sequence ID" value="SPC97403.1"/>
    <property type="molecule type" value="Genomic_DNA"/>
</dbReference>
<dbReference type="InterPro" id="IPR001810">
    <property type="entry name" value="F-box_dom"/>
</dbReference>
<dbReference type="InterPro" id="IPR055290">
    <property type="entry name" value="At3g26010-like"/>
</dbReference>
<dbReference type="Pfam" id="PF00646">
    <property type="entry name" value="F-box"/>
    <property type="match status" value="1"/>
</dbReference>
<feature type="domain" description="F-box associated beta-propeller type 1" evidence="2">
    <location>
        <begin position="102"/>
        <end position="253"/>
    </location>
</feature>
<accession>A0A2N9GCW1</accession>
<dbReference type="PANTHER" id="PTHR35546:SF134">
    <property type="entry name" value="F-BOX ASSOCIATED DOMAIN-CONTAINING PROTEIN"/>
    <property type="match status" value="1"/>
</dbReference>
<proteinExistence type="predicted"/>
<dbReference type="AlphaFoldDB" id="A0A2N9GCW1"/>
<dbReference type="CDD" id="cd22157">
    <property type="entry name" value="F-box_AtFBW1-like"/>
    <property type="match status" value="1"/>
</dbReference>
<evidence type="ECO:0000313" key="3">
    <source>
        <dbReference type="EMBL" id="SPC97403.1"/>
    </source>
</evidence>
<dbReference type="InterPro" id="IPR017451">
    <property type="entry name" value="F-box-assoc_interact_dom"/>
</dbReference>
<dbReference type="InterPro" id="IPR006527">
    <property type="entry name" value="F-box-assoc_dom_typ1"/>
</dbReference>
<organism evidence="3">
    <name type="scientific">Fagus sylvatica</name>
    <name type="common">Beechnut</name>
    <dbReference type="NCBI Taxonomy" id="28930"/>
    <lineage>
        <taxon>Eukaryota</taxon>
        <taxon>Viridiplantae</taxon>
        <taxon>Streptophyta</taxon>
        <taxon>Embryophyta</taxon>
        <taxon>Tracheophyta</taxon>
        <taxon>Spermatophyta</taxon>
        <taxon>Magnoliopsida</taxon>
        <taxon>eudicotyledons</taxon>
        <taxon>Gunneridae</taxon>
        <taxon>Pentapetalae</taxon>
        <taxon>rosids</taxon>
        <taxon>fabids</taxon>
        <taxon>Fagales</taxon>
        <taxon>Fagaceae</taxon>
        <taxon>Fagus</taxon>
    </lineage>
</organism>
<evidence type="ECO:0000259" key="2">
    <source>
        <dbReference type="Pfam" id="PF07734"/>
    </source>
</evidence>
<feature type="domain" description="F-box" evidence="1">
    <location>
        <begin position="24"/>
        <end position="60"/>
    </location>
</feature>
<gene>
    <name evidence="3" type="ORF">FSB_LOCUS25285</name>
</gene>
<dbReference type="NCBIfam" id="TIGR01640">
    <property type="entry name" value="F_box_assoc_1"/>
    <property type="match status" value="1"/>
</dbReference>
<sequence length="361" mass="41547">MLSTRGRSTTNSSNNSAETIASNEDLVAQILIRVPVKPLLRFKCVSKQWLSLISDSHFCHRHHHHTSLSTIFLRRTPSLFQFIPLHHTHHHTTPPFTSLSFINHNEKIKILQSCNGLFLCRSQIQNRDFSYYVCNPTTKHFSTLPPITTNGPISIFGVNLAFEPSKSPYYQVICVRSSDVSLYYYQIEIYSSKTRAWNPCGSPFVAPFDMVFDNGVFWNGAFHWLSPTGSALYFDIHNECLGKMPSLPVSRGNRRFRYFGESGGHLHLVEIYGPRATKFNVFEMESDYSKWFVKYEVDLDGIVATFPEMVRDYIDTCDSCYYAFVIVFIVRSENEEDSKLLLHIPGKIISYNLMDEFQEGL</sequence>
<dbReference type="Gene3D" id="1.20.1280.50">
    <property type="match status" value="1"/>
</dbReference>
<evidence type="ECO:0000259" key="1">
    <source>
        <dbReference type="Pfam" id="PF00646"/>
    </source>
</evidence>
<protein>
    <submittedName>
        <fullName evidence="3">Uncharacterized protein</fullName>
    </submittedName>
</protein>